<gene>
    <name evidence="2" type="ORF">TELCIR_06060</name>
</gene>
<sequence>MESTQRKVTITEEQKVRSSINASGSKQISPDSGTQKDLTKATQETRSEIGKESSTKSSDRTGKGECSSP</sequence>
<reference evidence="2 3" key="1">
    <citation type="submission" date="2015-09" db="EMBL/GenBank/DDBJ databases">
        <title>Draft genome of the parasitic nematode Teladorsagia circumcincta isolate WARC Sus (inbred).</title>
        <authorList>
            <person name="Mitreva M."/>
        </authorList>
    </citation>
    <scope>NUCLEOTIDE SEQUENCE [LARGE SCALE GENOMIC DNA]</scope>
    <source>
        <strain evidence="2 3">S</strain>
    </source>
</reference>
<feature type="region of interest" description="Disordered" evidence="1">
    <location>
        <begin position="1"/>
        <end position="69"/>
    </location>
</feature>
<proteinExistence type="predicted"/>
<evidence type="ECO:0000256" key="1">
    <source>
        <dbReference type="SAM" id="MobiDB-lite"/>
    </source>
</evidence>
<organism evidence="2 3">
    <name type="scientific">Teladorsagia circumcincta</name>
    <name type="common">Brown stomach worm</name>
    <name type="synonym">Ostertagia circumcincta</name>
    <dbReference type="NCBI Taxonomy" id="45464"/>
    <lineage>
        <taxon>Eukaryota</taxon>
        <taxon>Metazoa</taxon>
        <taxon>Ecdysozoa</taxon>
        <taxon>Nematoda</taxon>
        <taxon>Chromadorea</taxon>
        <taxon>Rhabditida</taxon>
        <taxon>Rhabditina</taxon>
        <taxon>Rhabditomorpha</taxon>
        <taxon>Strongyloidea</taxon>
        <taxon>Trichostrongylidae</taxon>
        <taxon>Teladorsagia</taxon>
    </lineage>
</organism>
<dbReference type="Proteomes" id="UP000230423">
    <property type="component" value="Unassembled WGS sequence"/>
</dbReference>
<dbReference type="AlphaFoldDB" id="A0A2G9UP60"/>
<name>A0A2G9UP60_TELCI</name>
<evidence type="ECO:0000313" key="3">
    <source>
        <dbReference type="Proteomes" id="UP000230423"/>
    </source>
</evidence>
<protein>
    <submittedName>
        <fullName evidence="2">Uncharacterized protein</fullName>
    </submittedName>
</protein>
<feature type="compositionally biased region" description="Basic and acidic residues" evidence="1">
    <location>
        <begin position="37"/>
        <end position="63"/>
    </location>
</feature>
<feature type="compositionally biased region" description="Polar residues" evidence="1">
    <location>
        <begin position="17"/>
        <end position="36"/>
    </location>
</feature>
<evidence type="ECO:0000313" key="2">
    <source>
        <dbReference type="EMBL" id="PIO72025.1"/>
    </source>
</evidence>
<keyword evidence="3" id="KW-1185">Reference proteome</keyword>
<dbReference type="EMBL" id="KZ345791">
    <property type="protein sequence ID" value="PIO72025.1"/>
    <property type="molecule type" value="Genomic_DNA"/>
</dbReference>
<accession>A0A2G9UP60</accession>